<protein>
    <submittedName>
        <fullName evidence="2">Uncharacterized protein</fullName>
    </submittedName>
</protein>
<sequence>MKNKKYKKRIYTKSERSSSAKEYLAIIGRQLKRPIEKQDRGIDKKSAILAVVYGVVMAGLAVYAMQTAEKSQEWLWLAVVFIAAAIVVNLFRFRYSALIEILLTAFAPAAVFMLVESYTHLLSQMWDGPVILNLIMYYLFFGVLLFIIGRTGMSILIGSLLLGAAGLANYFVLMFRSSPILPWDLFSVGVAATVLITLNINYP</sequence>
<feature type="transmembrane region" description="Helical" evidence="1">
    <location>
        <begin position="47"/>
        <end position="68"/>
    </location>
</feature>
<evidence type="ECO:0000313" key="3">
    <source>
        <dbReference type="Proteomes" id="UP000260773"/>
    </source>
</evidence>
<accession>A0A3E2TJ28</accession>
<feature type="transmembrane region" description="Helical" evidence="1">
    <location>
        <begin position="74"/>
        <end position="91"/>
    </location>
</feature>
<comment type="caution">
    <text evidence="2">The sequence shown here is derived from an EMBL/GenBank/DDBJ whole genome shotgun (WGS) entry which is preliminary data.</text>
</comment>
<reference evidence="2 3" key="1">
    <citation type="submission" date="2018-08" db="EMBL/GenBank/DDBJ databases">
        <title>A genome reference for cultivated species of the human gut microbiota.</title>
        <authorList>
            <person name="Zou Y."/>
            <person name="Xue W."/>
            <person name="Luo G."/>
        </authorList>
    </citation>
    <scope>NUCLEOTIDE SEQUENCE [LARGE SCALE GENOMIC DNA]</scope>
    <source>
        <strain evidence="2 3">AF45-17</strain>
    </source>
</reference>
<keyword evidence="1" id="KW-0812">Transmembrane</keyword>
<organism evidence="2 3">
    <name type="scientific">Coprococcus catus</name>
    <dbReference type="NCBI Taxonomy" id="116085"/>
    <lineage>
        <taxon>Bacteria</taxon>
        <taxon>Bacillati</taxon>
        <taxon>Bacillota</taxon>
        <taxon>Clostridia</taxon>
        <taxon>Lachnospirales</taxon>
        <taxon>Lachnospiraceae</taxon>
        <taxon>Coprococcus</taxon>
    </lineage>
</organism>
<proteinExistence type="predicted"/>
<feature type="transmembrane region" description="Helical" evidence="1">
    <location>
        <begin position="185"/>
        <end position="202"/>
    </location>
</feature>
<keyword evidence="1" id="KW-1133">Transmembrane helix</keyword>
<evidence type="ECO:0000313" key="2">
    <source>
        <dbReference type="EMBL" id="RGB76809.1"/>
    </source>
</evidence>
<feature type="transmembrane region" description="Helical" evidence="1">
    <location>
        <begin position="130"/>
        <end position="148"/>
    </location>
</feature>
<dbReference type="AlphaFoldDB" id="A0A3E2TJ28"/>
<dbReference type="Proteomes" id="UP000260773">
    <property type="component" value="Unassembled WGS sequence"/>
</dbReference>
<name>A0A3E2TJ28_9FIRM</name>
<dbReference type="EMBL" id="QVEP01000037">
    <property type="protein sequence ID" value="RGB76809.1"/>
    <property type="molecule type" value="Genomic_DNA"/>
</dbReference>
<keyword evidence="1" id="KW-0472">Membrane</keyword>
<evidence type="ECO:0000256" key="1">
    <source>
        <dbReference type="SAM" id="Phobius"/>
    </source>
</evidence>
<gene>
    <name evidence="2" type="ORF">DW070_12815</name>
</gene>
<feature type="transmembrane region" description="Helical" evidence="1">
    <location>
        <begin position="155"/>
        <end position="173"/>
    </location>
</feature>
<feature type="transmembrane region" description="Helical" evidence="1">
    <location>
        <begin position="98"/>
        <end position="118"/>
    </location>
</feature>